<name>A0A2W7R8P5_9BACT</name>
<evidence type="ECO:0000313" key="1">
    <source>
        <dbReference type="EMBL" id="PZX52047.1"/>
    </source>
</evidence>
<gene>
    <name evidence="1" type="ORF">LV85_02197</name>
</gene>
<dbReference type="EMBL" id="QKZT01000008">
    <property type="protein sequence ID" value="PZX52047.1"/>
    <property type="molecule type" value="Genomic_DNA"/>
</dbReference>
<dbReference type="AlphaFoldDB" id="A0A2W7R8P5"/>
<organism evidence="1 2">
    <name type="scientific">Algoriphagus chordae</name>
    <dbReference type="NCBI Taxonomy" id="237019"/>
    <lineage>
        <taxon>Bacteria</taxon>
        <taxon>Pseudomonadati</taxon>
        <taxon>Bacteroidota</taxon>
        <taxon>Cytophagia</taxon>
        <taxon>Cytophagales</taxon>
        <taxon>Cyclobacteriaceae</taxon>
        <taxon>Algoriphagus</taxon>
    </lineage>
</organism>
<accession>A0A2W7R8P5</accession>
<keyword evidence="2" id="KW-1185">Reference proteome</keyword>
<evidence type="ECO:0000313" key="2">
    <source>
        <dbReference type="Proteomes" id="UP000248882"/>
    </source>
</evidence>
<proteinExistence type="predicted"/>
<protein>
    <submittedName>
        <fullName evidence="1">Uncharacterized protein</fullName>
    </submittedName>
</protein>
<sequence>MSTSVLYASSKPDFLELYSDLFFMFSSYRLADLAVLSASKPFSITPQQAKSYKSR</sequence>
<dbReference type="Proteomes" id="UP000248882">
    <property type="component" value="Unassembled WGS sequence"/>
</dbReference>
<reference evidence="1 2" key="1">
    <citation type="submission" date="2018-06" db="EMBL/GenBank/DDBJ databases">
        <title>Genomic Encyclopedia of Archaeal and Bacterial Type Strains, Phase II (KMG-II): from individual species to whole genera.</title>
        <authorList>
            <person name="Goeker M."/>
        </authorList>
    </citation>
    <scope>NUCLEOTIDE SEQUENCE [LARGE SCALE GENOMIC DNA]</scope>
    <source>
        <strain evidence="1 2">DSM 19830</strain>
    </source>
</reference>
<comment type="caution">
    <text evidence="1">The sequence shown here is derived from an EMBL/GenBank/DDBJ whole genome shotgun (WGS) entry which is preliminary data.</text>
</comment>